<feature type="compositionally biased region" description="Pro residues" evidence="5">
    <location>
        <begin position="13"/>
        <end position="24"/>
    </location>
</feature>
<keyword evidence="3" id="KW-0963">Cytoplasm</keyword>
<dbReference type="Proteomes" id="UP001603857">
    <property type="component" value="Unassembled WGS sequence"/>
</dbReference>
<protein>
    <recommendedName>
        <fullName evidence="6">WPP domain-containing protein</fullName>
    </recommendedName>
</protein>
<evidence type="ECO:0000256" key="1">
    <source>
        <dbReference type="ARBA" id="ARBA00004123"/>
    </source>
</evidence>
<comment type="subcellular location">
    <subcellularLocation>
        <location evidence="2">Cytoplasm</location>
    </subcellularLocation>
    <subcellularLocation>
        <location evidence="1">Nucleus</location>
    </subcellularLocation>
</comment>
<keyword evidence="4" id="KW-0539">Nucleus</keyword>
<organism evidence="7 8">
    <name type="scientific">Flemingia macrophylla</name>
    <dbReference type="NCBI Taxonomy" id="520843"/>
    <lineage>
        <taxon>Eukaryota</taxon>
        <taxon>Viridiplantae</taxon>
        <taxon>Streptophyta</taxon>
        <taxon>Embryophyta</taxon>
        <taxon>Tracheophyta</taxon>
        <taxon>Spermatophyta</taxon>
        <taxon>Magnoliopsida</taxon>
        <taxon>eudicotyledons</taxon>
        <taxon>Gunneridae</taxon>
        <taxon>Pentapetalae</taxon>
        <taxon>rosids</taxon>
        <taxon>fabids</taxon>
        <taxon>Fabales</taxon>
        <taxon>Fabaceae</taxon>
        <taxon>Papilionoideae</taxon>
        <taxon>50 kb inversion clade</taxon>
        <taxon>NPAAA clade</taxon>
        <taxon>indigoferoid/millettioid clade</taxon>
        <taxon>Phaseoleae</taxon>
        <taxon>Flemingia</taxon>
    </lineage>
</organism>
<reference evidence="7 8" key="1">
    <citation type="submission" date="2024-08" db="EMBL/GenBank/DDBJ databases">
        <title>Insights into the chromosomal genome structure of Flemingia macrophylla.</title>
        <authorList>
            <person name="Ding Y."/>
            <person name="Zhao Y."/>
            <person name="Bi W."/>
            <person name="Wu M."/>
            <person name="Zhao G."/>
            <person name="Gong Y."/>
            <person name="Li W."/>
            <person name="Zhang P."/>
        </authorList>
    </citation>
    <scope>NUCLEOTIDE SEQUENCE [LARGE SCALE GENOMIC DNA]</scope>
    <source>
        <strain evidence="7">DYQJB</strain>
        <tissue evidence="7">Leaf</tissue>
    </source>
</reference>
<evidence type="ECO:0000256" key="4">
    <source>
        <dbReference type="ARBA" id="ARBA00023242"/>
    </source>
</evidence>
<accession>A0ABD1L4P2</accession>
<dbReference type="AlphaFoldDB" id="A0ABD1L4P2"/>
<dbReference type="InterPro" id="IPR038214">
    <property type="entry name" value="WPP_sf"/>
</dbReference>
<evidence type="ECO:0000256" key="5">
    <source>
        <dbReference type="SAM" id="MobiDB-lite"/>
    </source>
</evidence>
<dbReference type="InterPro" id="IPR025265">
    <property type="entry name" value="WPP_dom"/>
</dbReference>
<dbReference type="InterPro" id="IPR044692">
    <property type="entry name" value="WPP1/2/3"/>
</dbReference>
<keyword evidence="8" id="KW-1185">Reference proteome</keyword>
<sequence length="137" mass="14222">MSDPETTPDQSLSPPPTEAPPHPEPAASAATTFSIWPPSQRTRDAVVNRLVETLSAPSVLSKRYGTLSSDEASAAARQIEGEAFSSAAAAASTADGVETLQLYSREISKRMLETAKARASPGPPAVEGVTADVSDDL</sequence>
<dbReference type="GO" id="GO:0005737">
    <property type="term" value="C:cytoplasm"/>
    <property type="evidence" value="ECO:0007669"/>
    <property type="project" value="UniProtKB-SubCell"/>
</dbReference>
<evidence type="ECO:0000256" key="2">
    <source>
        <dbReference type="ARBA" id="ARBA00004496"/>
    </source>
</evidence>
<comment type="caution">
    <text evidence="7">The sequence shown here is derived from an EMBL/GenBank/DDBJ whole genome shotgun (WGS) entry which is preliminary data.</text>
</comment>
<name>A0ABD1L4P2_9FABA</name>
<feature type="region of interest" description="Disordered" evidence="5">
    <location>
        <begin position="1"/>
        <end position="37"/>
    </location>
</feature>
<evidence type="ECO:0000259" key="6">
    <source>
        <dbReference type="Pfam" id="PF13943"/>
    </source>
</evidence>
<feature type="region of interest" description="Disordered" evidence="5">
    <location>
        <begin position="115"/>
        <end position="137"/>
    </location>
</feature>
<feature type="domain" description="WPP" evidence="6">
    <location>
        <begin position="33"/>
        <end position="120"/>
    </location>
</feature>
<dbReference type="EMBL" id="JBGMDY010000011">
    <property type="protein sequence ID" value="KAL2318487.1"/>
    <property type="molecule type" value="Genomic_DNA"/>
</dbReference>
<evidence type="ECO:0000313" key="8">
    <source>
        <dbReference type="Proteomes" id="UP001603857"/>
    </source>
</evidence>
<dbReference type="PANTHER" id="PTHR34362:SF1">
    <property type="entry name" value="WPP DOMAIN-CONTAINING PROTEIN 1-RELATED"/>
    <property type="match status" value="1"/>
</dbReference>
<dbReference type="PANTHER" id="PTHR34362">
    <property type="entry name" value="WPP DOMAIN-CONTAINING PROTEIN 1-RELATED"/>
    <property type="match status" value="1"/>
</dbReference>
<gene>
    <name evidence="7" type="ORF">Fmac_032363</name>
</gene>
<evidence type="ECO:0000256" key="3">
    <source>
        <dbReference type="ARBA" id="ARBA00022490"/>
    </source>
</evidence>
<dbReference type="Pfam" id="PF13943">
    <property type="entry name" value="WPP"/>
    <property type="match status" value="1"/>
</dbReference>
<proteinExistence type="predicted"/>
<evidence type="ECO:0000313" key="7">
    <source>
        <dbReference type="EMBL" id="KAL2318487.1"/>
    </source>
</evidence>
<feature type="compositionally biased region" description="Polar residues" evidence="5">
    <location>
        <begin position="1"/>
        <end position="12"/>
    </location>
</feature>
<dbReference type="Gene3D" id="1.10.246.200">
    <property type="entry name" value="WPP domain"/>
    <property type="match status" value="1"/>
</dbReference>
<dbReference type="GO" id="GO:0005634">
    <property type="term" value="C:nucleus"/>
    <property type="evidence" value="ECO:0007669"/>
    <property type="project" value="UniProtKB-SubCell"/>
</dbReference>